<sequence>SSLVYRILILPVILSVFDLYTYLWRTIRDRLVTSLAMTQLSLIYTAAALVAGFILIRLFNALFRFKNTQNIPLICRSPRKYPHIEPILGLDLLIKTFRLLIQRRAVPGLQERHKKYGSTFLVNSLGQNLFHTSHPENFKAIYETNWADWGNGPARADAMEPFCGRGFLTTDGEEWKRIRDMMLPAFTQSNIVDLTSFSSAWETVLDRLPDDGTTIDFAPLLYDFFLDMSGEFLLGHKLSELSTSGGATSPRADSKNFLRALHASQSWAVVRIVFGVIGQSFPNPKWKADCHTLHSFVDNYVENALKKQEQECKLLEGERSFNKDEGYRSLLECLSKHSSDRYEIRSQIIQCILAMQDTTSTLVSNTIFLLARHPRVWSRLRYEASQMPREGLTAEALQGMPLLQNVIKEALRVYPVFCTLGRTSLKDTVLPKGGGPDGSDPVFVFANSRVITFFYGLHRQASVFGEDVERFNPDRWNDIAPKTWEYLPFSSGPHSCIGQHKAVIETAYVIARLAQRFVKLESRDDREWAGDWKLVVKNFNGCKVAVSAKTGLEELRAVQTKPFGWKDKA</sequence>
<dbReference type="PANTHER" id="PTHR24287:SF17">
    <property type="entry name" value="P450, PUTATIVE (EUROFUNG)-RELATED"/>
    <property type="match status" value="1"/>
</dbReference>
<evidence type="ECO:0000256" key="5">
    <source>
        <dbReference type="ARBA" id="ARBA00023004"/>
    </source>
</evidence>
<dbReference type="GO" id="GO:0016705">
    <property type="term" value="F:oxidoreductase activity, acting on paired donors, with incorporation or reduction of molecular oxygen"/>
    <property type="evidence" value="ECO:0007669"/>
    <property type="project" value="InterPro"/>
</dbReference>
<keyword evidence="5 7" id="KW-0408">Iron</keyword>
<evidence type="ECO:0000256" key="9">
    <source>
        <dbReference type="SAM" id="Phobius"/>
    </source>
</evidence>
<evidence type="ECO:0000256" key="2">
    <source>
        <dbReference type="ARBA" id="ARBA00010617"/>
    </source>
</evidence>
<evidence type="ECO:0000256" key="7">
    <source>
        <dbReference type="PIRSR" id="PIRSR602403-1"/>
    </source>
</evidence>
<accession>A0A7D8YRJ8</accession>
<dbReference type="InterPro" id="IPR047146">
    <property type="entry name" value="Cyt_P450_E_CYP52_fungi"/>
</dbReference>
<keyword evidence="9" id="KW-0812">Transmembrane</keyword>
<proteinExistence type="inferred from homology"/>
<dbReference type="InterPro" id="IPR036396">
    <property type="entry name" value="Cyt_P450_sf"/>
</dbReference>
<keyword evidence="6 8" id="KW-0503">Monooxygenase</keyword>
<evidence type="ECO:0000256" key="8">
    <source>
        <dbReference type="RuleBase" id="RU000461"/>
    </source>
</evidence>
<organism evidence="10 11">
    <name type="scientific">Lachnellula cervina</name>
    <dbReference type="NCBI Taxonomy" id="1316786"/>
    <lineage>
        <taxon>Eukaryota</taxon>
        <taxon>Fungi</taxon>
        <taxon>Dikarya</taxon>
        <taxon>Ascomycota</taxon>
        <taxon>Pezizomycotina</taxon>
        <taxon>Leotiomycetes</taxon>
        <taxon>Helotiales</taxon>
        <taxon>Lachnaceae</taxon>
        <taxon>Lachnellula</taxon>
    </lineage>
</organism>
<dbReference type="Proteomes" id="UP000481288">
    <property type="component" value="Unassembled WGS sequence"/>
</dbReference>
<dbReference type="OrthoDB" id="1470350at2759"/>
<keyword evidence="9" id="KW-0472">Membrane</keyword>
<keyword evidence="7 8" id="KW-0349">Heme</keyword>
<comment type="similarity">
    <text evidence="2 8">Belongs to the cytochrome P450 family.</text>
</comment>
<feature type="non-terminal residue" evidence="10">
    <location>
        <position position="569"/>
    </location>
</feature>
<dbReference type="PRINTS" id="PR00385">
    <property type="entry name" value="P450"/>
</dbReference>
<dbReference type="SUPFAM" id="SSF48264">
    <property type="entry name" value="Cytochrome P450"/>
    <property type="match status" value="1"/>
</dbReference>
<name>A0A7D8YRJ8_9HELO</name>
<dbReference type="Pfam" id="PF00067">
    <property type="entry name" value="p450"/>
    <property type="match status" value="1"/>
</dbReference>
<feature type="non-terminal residue" evidence="10">
    <location>
        <position position="1"/>
    </location>
</feature>
<dbReference type="AlphaFoldDB" id="A0A7D8YRJ8"/>
<reference evidence="10 11" key="1">
    <citation type="submission" date="2018-05" db="EMBL/GenBank/DDBJ databases">
        <title>Whole genome sequencing for identification of molecular markers to develop diagnostic detection tools for the regulated plant pathogen Lachnellula willkommii.</title>
        <authorList>
            <person name="Giroux E."/>
            <person name="Bilodeau G."/>
        </authorList>
    </citation>
    <scope>NUCLEOTIDE SEQUENCE [LARGE SCALE GENOMIC DNA]</scope>
    <source>
        <strain evidence="10 11">CBS 625.97</strain>
    </source>
</reference>
<dbReference type="EMBL" id="QGMG01000027">
    <property type="protein sequence ID" value="TVY58747.1"/>
    <property type="molecule type" value="Genomic_DNA"/>
</dbReference>
<dbReference type="Gene3D" id="1.10.630.10">
    <property type="entry name" value="Cytochrome P450"/>
    <property type="match status" value="1"/>
</dbReference>
<keyword evidence="3 7" id="KW-0479">Metal-binding</keyword>
<evidence type="ECO:0000256" key="6">
    <source>
        <dbReference type="ARBA" id="ARBA00023033"/>
    </source>
</evidence>
<dbReference type="GO" id="GO:0004497">
    <property type="term" value="F:monooxygenase activity"/>
    <property type="evidence" value="ECO:0007669"/>
    <property type="project" value="UniProtKB-KW"/>
</dbReference>
<keyword evidence="11" id="KW-1185">Reference proteome</keyword>
<feature type="binding site" description="axial binding residue" evidence="7">
    <location>
        <position position="496"/>
    </location>
    <ligand>
        <name>heme</name>
        <dbReference type="ChEBI" id="CHEBI:30413"/>
    </ligand>
    <ligandPart>
        <name>Fe</name>
        <dbReference type="ChEBI" id="CHEBI:18248"/>
    </ligandPart>
</feature>
<evidence type="ECO:0000256" key="4">
    <source>
        <dbReference type="ARBA" id="ARBA00023002"/>
    </source>
</evidence>
<dbReference type="PROSITE" id="PS00086">
    <property type="entry name" value="CYTOCHROME_P450"/>
    <property type="match status" value="1"/>
</dbReference>
<evidence type="ECO:0000256" key="3">
    <source>
        <dbReference type="ARBA" id="ARBA00022723"/>
    </source>
</evidence>
<feature type="transmembrane region" description="Helical" evidence="9">
    <location>
        <begin position="35"/>
        <end position="59"/>
    </location>
</feature>
<dbReference type="CDD" id="cd11063">
    <property type="entry name" value="CYP52"/>
    <property type="match status" value="1"/>
</dbReference>
<comment type="cofactor">
    <cofactor evidence="1 7">
        <name>heme</name>
        <dbReference type="ChEBI" id="CHEBI:30413"/>
    </cofactor>
</comment>
<gene>
    <name evidence="10" type="primary">fsdH_3</name>
    <name evidence="10" type="ORF">LCER1_G001467</name>
</gene>
<dbReference type="InterPro" id="IPR017972">
    <property type="entry name" value="Cyt_P450_CS"/>
</dbReference>
<dbReference type="InterPro" id="IPR002403">
    <property type="entry name" value="Cyt_P450_E_grp-IV"/>
</dbReference>
<dbReference type="InterPro" id="IPR001128">
    <property type="entry name" value="Cyt_P450"/>
</dbReference>
<keyword evidence="9" id="KW-1133">Transmembrane helix</keyword>
<dbReference type="GO" id="GO:0005506">
    <property type="term" value="F:iron ion binding"/>
    <property type="evidence" value="ECO:0007669"/>
    <property type="project" value="InterPro"/>
</dbReference>
<evidence type="ECO:0000313" key="10">
    <source>
        <dbReference type="EMBL" id="TVY58747.1"/>
    </source>
</evidence>
<comment type="caution">
    <text evidence="10">The sequence shown here is derived from an EMBL/GenBank/DDBJ whole genome shotgun (WGS) entry which is preliminary data.</text>
</comment>
<dbReference type="GO" id="GO:0020037">
    <property type="term" value="F:heme binding"/>
    <property type="evidence" value="ECO:0007669"/>
    <property type="project" value="InterPro"/>
</dbReference>
<dbReference type="PRINTS" id="PR00465">
    <property type="entry name" value="EP450IV"/>
</dbReference>
<protein>
    <submittedName>
        <fullName evidence="10">Cytochrome P450 monooxygenase fsdH</fullName>
    </submittedName>
</protein>
<feature type="transmembrane region" description="Helical" evidence="9">
    <location>
        <begin position="6"/>
        <end position="23"/>
    </location>
</feature>
<dbReference type="PANTHER" id="PTHR24287">
    <property type="entry name" value="P450, PUTATIVE (EUROFUNG)-RELATED"/>
    <property type="match status" value="1"/>
</dbReference>
<keyword evidence="4 8" id="KW-0560">Oxidoreductase</keyword>
<evidence type="ECO:0000256" key="1">
    <source>
        <dbReference type="ARBA" id="ARBA00001971"/>
    </source>
</evidence>
<evidence type="ECO:0000313" key="11">
    <source>
        <dbReference type="Proteomes" id="UP000481288"/>
    </source>
</evidence>